<evidence type="ECO:0000313" key="2">
    <source>
        <dbReference type="Proteomes" id="UP000683925"/>
    </source>
</evidence>
<accession>A0A8S1TFU3</accession>
<dbReference type="OMA" id="SIPKFLW"/>
<organism evidence="1 2">
    <name type="scientific">Paramecium octaurelia</name>
    <dbReference type="NCBI Taxonomy" id="43137"/>
    <lineage>
        <taxon>Eukaryota</taxon>
        <taxon>Sar</taxon>
        <taxon>Alveolata</taxon>
        <taxon>Ciliophora</taxon>
        <taxon>Intramacronucleata</taxon>
        <taxon>Oligohymenophorea</taxon>
        <taxon>Peniculida</taxon>
        <taxon>Parameciidae</taxon>
        <taxon>Paramecium</taxon>
    </lineage>
</organism>
<dbReference type="Proteomes" id="UP000683925">
    <property type="component" value="Unassembled WGS sequence"/>
</dbReference>
<dbReference type="OrthoDB" id="307004at2759"/>
<dbReference type="AlphaFoldDB" id="A0A8S1TFU3"/>
<name>A0A8S1TFU3_PAROT</name>
<gene>
    <name evidence="1" type="ORF">POCTA_138.1.T0220381</name>
</gene>
<comment type="caution">
    <text evidence="1">The sequence shown here is derived from an EMBL/GenBank/DDBJ whole genome shotgun (WGS) entry which is preliminary data.</text>
</comment>
<dbReference type="EMBL" id="CAJJDP010000022">
    <property type="protein sequence ID" value="CAD8149739.1"/>
    <property type="molecule type" value="Genomic_DNA"/>
</dbReference>
<keyword evidence="2" id="KW-1185">Reference proteome</keyword>
<evidence type="ECO:0000313" key="1">
    <source>
        <dbReference type="EMBL" id="CAD8149739.1"/>
    </source>
</evidence>
<proteinExistence type="predicted"/>
<sequence>MNQTQYNARLSLTSYRSNDIDFDTFKRNLEADISKSWIGFQYLKELEQRRDQVVSKIEKYISKLTTDNGNLILYCEFTFNHNLDLLIKSSDIRKDFIEQLPPNVNPGVKINQPDLLSALTQIKDYMYKESSAFKEWLLKNQNCKGDIWSQAEWILQNNNQKEGDKYLTQVEKHRKNMMATLINSKIDQDQCMELQSYLLHYYQYFDQLSVNSRNQIYDLFLIFLGSFDGQEEQKRKHNQLFRNNQFTIQANKIFFVNIPGPPQFQISIPKFLWSEILKSNLQGYIISKMIENQELNLNFQVIEKIFLSKLREQQQRFPQNVAKRK</sequence>
<reference evidence="1" key="1">
    <citation type="submission" date="2021-01" db="EMBL/GenBank/DDBJ databases">
        <authorList>
            <consortium name="Genoscope - CEA"/>
            <person name="William W."/>
        </authorList>
    </citation>
    <scope>NUCLEOTIDE SEQUENCE</scope>
</reference>
<protein>
    <submittedName>
        <fullName evidence="1">Uncharacterized protein</fullName>
    </submittedName>
</protein>